<reference evidence="1 2" key="1">
    <citation type="submission" date="2018-07" db="EMBL/GenBank/DDBJ databases">
        <title>Genomic Encyclopedia of Type Strains, Phase III (KMG-III): the genomes of soil and plant-associated and newly described type strains.</title>
        <authorList>
            <person name="Whitman W."/>
        </authorList>
    </citation>
    <scope>NUCLEOTIDE SEQUENCE [LARGE SCALE GENOMIC DNA]</scope>
    <source>
        <strain evidence="1 2">CECT 7506</strain>
    </source>
</reference>
<name>A0A368VJH9_9BACL</name>
<dbReference type="Proteomes" id="UP000252415">
    <property type="component" value="Unassembled WGS sequence"/>
</dbReference>
<keyword evidence="2" id="KW-1185">Reference proteome</keyword>
<comment type="caution">
    <text evidence="1">The sequence shown here is derived from an EMBL/GenBank/DDBJ whole genome shotgun (WGS) entry which is preliminary data.</text>
</comment>
<accession>A0A368VJH9</accession>
<proteinExistence type="predicted"/>
<sequence length="82" mass="9585">MLSYIGFRTVKLAEIGTIEEYRRFWIDLHWKYSNIEHAHRPNNQKLLHLSNIPACNLELIAPTNQGRQQKLAALVCVILMLQ</sequence>
<evidence type="ECO:0000313" key="2">
    <source>
        <dbReference type="Proteomes" id="UP000252415"/>
    </source>
</evidence>
<dbReference type="EMBL" id="QPJD01000021">
    <property type="protein sequence ID" value="RCW41762.1"/>
    <property type="molecule type" value="Genomic_DNA"/>
</dbReference>
<protein>
    <submittedName>
        <fullName evidence="1">Uncharacterized protein</fullName>
    </submittedName>
</protein>
<evidence type="ECO:0000313" key="1">
    <source>
        <dbReference type="EMBL" id="RCW41762.1"/>
    </source>
</evidence>
<dbReference type="AlphaFoldDB" id="A0A368VJH9"/>
<gene>
    <name evidence="1" type="ORF">DFP97_12142</name>
</gene>
<organism evidence="1 2">
    <name type="scientific">Paenibacillus prosopidis</name>
    <dbReference type="NCBI Taxonomy" id="630520"/>
    <lineage>
        <taxon>Bacteria</taxon>
        <taxon>Bacillati</taxon>
        <taxon>Bacillota</taxon>
        <taxon>Bacilli</taxon>
        <taxon>Bacillales</taxon>
        <taxon>Paenibacillaceae</taxon>
        <taxon>Paenibacillus</taxon>
    </lineage>
</organism>